<evidence type="ECO:0000256" key="2">
    <source>
        <dbReference type="ARBA" id="ARBA00023125"/>
    </source>
</evidence>
<dbReference type="Proteomes" id="UP000032611">
    <property type="component" value="Chromosome"/>
</dbReference>
<accession>A0A0D5LLG0</accession>
<dbReference type="PATRIC" id="fig|1486262.3.peg.793"/>
<dbReference type="SMART" id="SM00421">
    <property type="entry name" value="HTH_LUXR"/>
    <property type="match status" value="1"/>
</dbReference>
<dbReference type="Pfam" id="PF00196">
    <property type="entry name" value="GerE"/>
    <property type="match status" value="1"/>
</dbReference>
<dbReference type="InterPro" id="IPR011990">
    <property type="entry name" value="TPR-like_helical_dom_sf"/>
</dbReference>
<dbReference type="PROSITE" id="PS50043">
    <property type="entry name" value="HTH_LUXR_2"/>
    <property type="match status" value="1"/>
</dbReference>
<dbReference type="InterPro" id="IPR027417">
    <property type="entry name" value="P-loop_NTPase"/>
</dbReference>
<protein>
    <recommendedName>
        <fullName evidence="5">HTH luxR-type domain-containing protein</fullName>
    </recommendedName>
</protein>
<evidence type="ECO:0000313" key="7">
    <source>
        <dbReference type="Proteomes" id="UP000032611"/>
    </source>
</evidence>
<dbReference type="SUPFAM" id="SSF52540">
    <property type="entry name" value="P-loop containing nucleoside triphosphate hydrolases"/>
    <property type="match status" value="1"/>
</dbReference>
<dbReference type="GO" id="GO:0006355">
    <property type="term" value="P:regulation of DNA-templated transcription"/>
    <property type="evidence" value="ECO:0007669"/>
    <property type="project" value="InterPro"/>
</dbReference>
<gene>
    <name evidence="6" type="ORF">TM49_03895</name>
</gene>
<keyword evidence="7" id="KW-1185">Reference proteome</keyword>
<dbReference type="SUPFAM" id="SSF46894">
    <property type="entry name" value="C-terminal effector domain of the bipartite response regulators"/>
    <property type="match status" value="1"/>
</dbReference>
<dbReference type="InterPro" id="IPR000792">
    <property type="entry name" value="Tscrpt_reg_LuxR_C"/>
</dbReference>
<dbReference type="PANTHER" id="PTHR44688:SF16">
    <property type="entry name" value="DNA-BINDING TRANSCRIPTIONAL ACTIVATOR DEVR_DOSR"/>
    <property type="match status" value="1"/>
</dbReference>
<dbReference type="Gene3D" id="1.25.40.10">
    <property type="entry name" value="Tetratricopeptide repeat domain"/>
    <property type="match status" value="1"/>
</dbReference>
<sequence>MQPTEHVSGIITTNTVNTKHSDSPPVPPRNALKLLARTELESRLASGLEGQVVLIQAPAGYGKTELMARLFHTSERRGRQALWFSLASEDRAEAVERRIAASLGADAAEPDWLDAFCRTQNGLIEFYFDDAERMRDPSLLSWLLDRLPDRVRIVIAGRRVPDLPLSRLRMRGLLAELTARHLQFSRGEIRQLLGAWLTQDELERLRETLGGWPALNRLALIELEQGAKGLERTALIEGQSRVYREFLHEEIFRYLDDMELSVLKAVEGIDEFTLKIASALAGLPYDYGTLRKIERLSPLIETEEQNAGWFRLSPVVASALETLHAGESNEARKERHIHAARLFAENGNLAKSVLHASIAGEYDLAVRIIEQAGGVELFLRAGYTVLRGIIRAVPHAVVLKTPSLRLCRAVMLAKTGQIREARAVLDALLEDTRTGQIPASEQWVGMLRHIDSLSEVYEDRAMDLAGITWLREEADGERKENTWRLGWIYNHLTICYTRMGELDEASATAERGLALYQEERSTYPQAFMLIHLGFVNMLANNLQTALGYLDEAFKIIHAQYWNDANLLAIANVPLAGIRYRQGRVKEAGALMQRDVPIMENGEGWVDFYVEAYAVLARTRLADSGLFAAQEVLESGAQLAHSRDLPRLRQSLSVLRVELQTFAGAFEAAEMTTQNWPSLGNAADWPTHREWWDATLAISRLRLRQGAPSEAFALLEPLAEAVRKAGRAEHLIRIDLLLAEAHAHAGDDDAAVAALSEAAALALPSGQIQHYRDEGRAFAETMRKLVRRVGLSRLGTTTSQYLAAVVVPEARRIPNGGLLSRREAEVLSLLAEGLPNKAIARRLNVGEPTVKFHLKNLFAKLGVSRRSLAVSVARQSGLLAQDPPSGAYSASM</sequence>
<evidence type="ECO:0000313" key="6">
    <source>
        <dbReference type="EMBL" id="AJY45024.1"/>
    </source>
</evidence>
<evidence type="ECO:0000256" key="4">
    <source>
        <dbReference type="SAM" id="MobiDB-lite"/>
    </source>
</evidence>
<dbReference type="AlphaFoldDB" id="A0A0D5LLG0"/>
<evidence type="ECO:0000256" key="3">
    <source>
        <dbReference type="ARBA" id="ARBA00023163"/>
    </source>
</evidence>
<feature type="region of interest" description="Disordered" evidence="4">
    <location>
        <begin position="1"/>
        <end position="26"/>
    </location>
</feature>
<dbReference type="InterPro" id="IPR041617">
    <property type="entry name" value="TPR_MalT"/>
</dbReference>
<dbReference type="PROSITE" id="PS00622">
    <property type="entry name" value="HTH_LUXR_1"/>
    <property type="match status" value="1"/>
</dbReference>
<dbReference type="PANTHER" id="PTHR44688">
    <property type="entry name" value="DNA-BINDING TRANSCRIPTIONAL ACTIVATOR DEVR_DOSR"/>
    <property type="match status" value="1"/>
</dbReference>
<proteinExistence type="predicted"/>
<keyword evidence="3" id="KW-0804">Transcription</keyword>
<dbReference type="GO" id="GO:0003677">
    <property type="term" value="F:DNA binding"/>
    <property type="evidence" value="ECO:0007669"/>
    <property type="project" value="UniProtKB-KW"/>
</dbReference>
<reference evidence="6 7" key="1">
    <citation type="journal article" date="2015" name="Genome Announc.">
        <title>Complete genome sequence of Martelella endophytica YC6887, which has antifungal activity associated with a halophyte.</title>
        <authorList>
            <person name="Khan A."/>
            <person name="Khan H."/>
            <person name="Chung E.J."/>
            <person name="Hossain M.T."/>
            <person name="Chung Y.R."/>
        </authorList>
    </citation>
    <scope>NUCLEOTIDE SEQUENCE [LARGE SCALE GENOMIC DNA]</scope>
    <source>
        <strain evidence="6">YC6887</strain>
    </source>
</reference>
<dbReference type="SUPFAM" id="SSF48452">
    <property type="entry name" value="TPR-like"/>
    <property type="match status" value="2"/>
</dbReference>
<dbReference type="STRING" id="1486262.TM49_03895"/>
<feature type="domain" description="HTH luxR-type" evidence="5">
    <location>
        <begin position="811"/>
        <end position="876"/>
    </location>
</feature>
<keyword evidence="2" id="KW-0238">DNA-binding</keyword>
<keyword evidence="1" id="KW-0805">Transcription regulation</keyword>
<evidence type="ECO:0000259" key="5">
    <source>
        <dbReference type="PROSITE" id="PS50043"/>
    </source>
</evidence>
<dbReference type="EMBL" id="CP010803">
    <property type="protein sequence ID" value="AJY45024.1"/>
    <property type="molecule type" value="Genomic_DNA"/>
</dbReference>
<organism evidence="6 7">
    <name type="scientific">Martelella endophytica</name>
    <dbReference type="NCBI Taxonomy" id="1486262"/>
    <lineage>
        <taxon>Bacteria</taxon>
        <taxon>Pseudomonadati</taxon>
        <taxon>Pseudomonadota</taxon>
        <taxon>Alphaproteobacteria</taxon>
        <taxon>Hyphomicrobiales</taxon>
        <taxon>Aurantimonadaceae</taxon>
        <taxon>Martelella</taxon>
    </lineage>
</organism>
<evidence type="ECO:0000256" key="1">
    <source>
        <dbReference type="ARBA" id="ARBA00023015"/>
    </source>
</evidence>
<dbReference type="HOGENOM" id="CLU_006325_3_1_5"/>
<dbReference type="InterPro" id="IPR016032">
    <property type="entry name" value="Sig_transdc_resp-reg_C-effctor"/>
</dbReference>
<dbReference type="KEGG" id="mey:TM49_03895"/>
<dbReference type="PRINTS" id="PR00038">
    <property type="entry name" value="HTHLUXR"/>
</dbReference>
<dbReference type="CDD" id="cd06170">
    <property type="entry name" value="LuxR_C_like"/>
    <property type="match status" value="1"/>
</dbReference>
<dbReference type="Gene3D" id="3.40.50.300">
    <property type="entry name" value="P-loop containing nucleotide triphosphate hydrolases"/>
    <property type="match status" value="1"/>
</dbReference>
<dbReference type="InterPro" id="IPR036388">
    <property type="entry name" value="WH-like_DNA-bd_sf"/>
</dbReference>
<feature type="compositionally biased region" description="Polar residues" evidence="4">
    <location>
        <begin position="1"/>
        <end position="18"/>
    </location>
</feature>
<dbReference type="Gene3D" id="1.10.10.10">
    <property type="entry name" value="Winged helix-like DNA-binding domain superfamily/Winged helix DNA-binding domain"/>
    <property type="match status" value="1"/>
</dbReference>
<dbReference type="Pfam" id="PF17874">
    <property type="entry name" value="TPR_MalT"/>
    <property type="match status" value="1"/>
</dbReference>
<name>A0A0D5LLG0_MAREN</name>